<protein>
    <submittedName>
        <fullName evidence="3">Peroxin-22-like protein Pex22-like-Penicillium chrysogenum</fullName>
    </submittedName>
</protein>
<feature type="compositionally biased region" description="Polar residues" evidence="1">
    <location>
        <begin position="139"/>
        <end position="148"/>
    </location>
</feature>
<feature type="compositionally biased region" description="Basic and acidic residues" evidence="1">
    <location>
        <begin position="103"/>
        <end position="115"/>
    </location>
</feature>
<comment type="caution">
    <text evidence="3">The sequence shown here is derived from an EMBL/GenBank/DDBJ whole genome shotgun (WGS) entry which is preliminary data.</text>
</comment>
<feature type="region of interest" description="Disordered" evidence="1">
    <location>
        <begin position="422"/>
        <end position="449"/>
    </location>
</feature>
<keyword evidence="4" id="KW-1185">Reference proteome</keyword>
<accession>A0A168C8A2</accession>
<reference evidence="3 4" key="1">
    <citation type="journal article" date="2016" name="Genome Biol. Evol.">
        <title>Divergent and convergent evolution of fungal pathogenicity.</title>
        <authorList>
            <person name="Shang Y."/>
            <person name="Xiao G."/>
            <person name="Zheng P."/>
            <person name="Cen K."/>
            <person name="Zhan S."/>
            <person name="Wang C."/>
        </authorList>
    </citation>
    <scope>NUCLEOTIDE SEQUENCE [LARGE SCALE GENOMIC DNA]</scope>
    <source>
        <strain evidence="3 4">ARSEF 7405</strain>
    </source>
</reference>
<feature type="region of interest" description="Disordered" evidence="1">
    <location>
        <begin position="261"/>
        <end position="329"/>
    </location>
</feature>
<evidence type="ECO:0000313" key="4">
    <source>
        <dbReference type="Proteomes" id="UP000242877"/>
    </source>
</evidence>
<dbReference type="EMBL" id="AZGZ01000003">
    <property type="protein sequence ID" value="KZZ96274.1"/>
    <property type="molecule type" value="Genomic_DNA"/>
</dbReference>
<keyword evidence="2" id="KW-0812">Transmembrane</keyword>
<feature type="region of interest" description="Disordered" evidence="1">
    <location>
        <begin position="41"/>
        <end position="148"/>
    </location>
</feature>
<name>A0A168C8A2_9EURO</name>
<feature type="compositionally biased region" description="Polar residues" evidence="1">
    <location>
        <begin position="308"/>
        <end position="329"/>
    </location>
</feature>
<dbReference type="OrthoDB" id="5327700at2759"/>
<gene>
    <name evidence="3" type="ORF">AAP_01047</name>
</gene>
<organism evidence="3 4">
    <name type="scientific">Ascosphaera apis ARSEF 7405</name>
    <dbReference type="NCBI Taxonomy" id="392613"/>
    <lineage>
        <taxon>Eukaryota</taxon>
        <taxon>Fungi</taxon>
        <taxon>Dikarya</taxon>
        <taxon>Ascomycota</taxon>
        <taxon>Pezizomycotina</taxon>
        <taxon>Eurotiomycetes</taxon>
        <taxon>Eurotiomycetidae</taxon>
        <taxon>Onygenales</taxon>
        <taxon>Ascosphaeraceae</taxon>
        <taxon>Ascosphaera</taxon>
    </lineage>
</organism>
<feature type="compositionally biased region" description="Basic residues" evidence="1">
    <location>
        <begin position="55"/>
        <end position="66"/>
    </location>
</feature>
<keyword evidence="2" id="KW-0472">Membrane</keyword>
<sequence>MAPPSARRRNDNLGFWLPLAATAAVMAAGLVAWIWNDSEKDETDELENESDYRALRPHSRQRQRSQQRREQHRGGGYSSDELTSKSQWDDDTEATYRPSARLGKRDQDQDKKNDYPDTADDTLTSSYFSSPLSRRRTGDSTYAEPSTSNLSAAKEKLSAFGSALGLFNEPDAVDKDFYRRRSDARYIPKSADDIEARERPPVVVTKKKKVAIVVSSEDIIRSIDGHYSSLLSTLSRDIDAAFANIYVLIYTPGLKLAKQDTTVSEHGPLQREKSQSRSRSSSFSHVEAPEAEKAAGITDDDTIRQSKGKQPQRPSVLTPQERTNPQRAVASGISSLVTRYEDPSESVITLFSEASCLTIPSQIFPFSTEKGHVHLLCNLRPEVVYIQECLTGAGGDGLKAFSGWVGSCVVIPDGSAEMDGGFGRVKHDAESDDEEYGRRNKEKRGKGREKYYREAGVAGRGRKVDIVESAFLGEDWRERIVSHA</sequence>
<feature type="compositionally biased region" description="Polar residues" evidence="1">
    <location>
        <begin position="121"/>
        <end position="132"/>
    </location>
</feature>
<proteinExistence type="predicted"/>
<feature type="transmembrane region" description="Helical" evidence="2">
    <location>
        <begin position="12"/>
        <end position="35"/>
    </location>
</feature>
<dbReference type="Proteomes" id="UP000242877">
    <property type="component" value="Unassembled WGS sequence"/>
</dbReference>
<evidence type="ECO:0000256" key="2">
    <source>
        <dbReference type="SAM" id="Phobius"/>
    </source>
</evidence>
<dbReference type="AlphaFoldDB" id="A0A168C8A2"/>
<evidence type="ECO:0000313" key="3">
    <source>
        <dbReference type="EMBL" id="KZZ96274.1"/>
    </source>
</evidence>
<evidence type="ECO:0000256" key="1">
    <source>
        <dbReference type="SAM" id="MobiDB-lite"/>
    </source>
</evidence>
<dbReference type="VEuPathDB" id="FungiDB:AAP_01047"/>
<keyword evidence="2" id="KW-1133">Transmembrane helix</keyword>